<sequence>MKFLEIHAIRTLPPQAANRDEDGRPKSVRYGGVERARLSSQSQKRALRLAFREGNLLPPEERAWRTRKLFGLLRERLPEVPEDLLEGAFRGLVKAMGAATKGQDLEYLWFLGEPEVGRMADLIRHHGEALARLDEEEEEEEERKGGKKPRKKAASKGDLPPEVLEEVASLLSAPSLEVALFGRMLSDTALAYGEVDGALAVAHALGVGADPFEVDYFTAVDDYEGGAGHLQHAEFAPTTLYQYLVLDLSALARTVGKERALLGAESVLRAFPHALPRGKERAFAHRVEPEAVLVRLGEGTPRNGAVLYRDPVEPPRVAEKAMELLAWGLARMAEVYGEAAGEWRGAVALWPLEGLPLEGFSRYGELVGSALERAARLLEE</sequence>
<comment type="caution">
    <text evidence="2">The sequence shown here is derived from an EMBL/GenBank/DDBJ whole genome shotgun (WGS) entry which is preliminary data.</text>
</comment>
<dbReference type="InterPro" id="IPR010148">
    <property type="entry name" value="CRISPR-assoc_prot_CT1975"/>
</dbReference>
<dbReference type="AlphaFoldDB" id="A0A7C5VJS1"/>
<evidence type="ECO:0000313" key="2">
    <source>
        <dbReference type="EMBL" id="HHM68135.1"/>
    </source>
</evidence>
<dbReference type="Pfam" id="PF09344">
    <property type="entry name" value="Cas_CT1975"/>
    <property type="match status" value="1"/>
</dbReference>
<dbReference type="EMBL" id="DRXE01000203">
    <property type="protein sequence ID" value="HHM68135.1"/>
    <property type="molecule type" value="Genomic_DNA"/>
</dbReference>
<gene>
    <name evidence="2" type="primary">cas7e</name>
    <name evidence="2" type="ORF">ENM28_05410</name>
</gene>
<feature type="compositionally biased region" description="Basic residues" evidence="1">
    <location>
        <begin position="145"/>
        <end position="154"/>
    </location>
</feature>
<protein>
    <submittedName>
        <fullName evidence="2">Type I-E CRISPR-associated protein Cas7/Cse4/CasC</fullName>
    </submittedName>
</protein>
<organism evidence="2">
    <name type="scientific">Thermus caliditerrae</name>
    <dbReference type="NCBI Taxonomy" id="1330700"/>
    <lineage>
        <taxon>Bacteria</taxon>
        <taxon>Thermotogati</taxon>
        <taxon>Deinococcota</taxon>
        <taxon>Deinococci</taxon>
        <taxon>Thermales</taxon>
        <taxon>Thermaceae</taxon>
        <taxon>Thermus</taxon>
    </lineage>
</organism>
<evidence type="ECO:0000256" key="1">
    <source>
        <dbReference type="SAM" id="MobiDB-lite"/>
    </source>
</evidence>
<feature type="region of interest" description="Disordered" evidence="1">
    <location>
        <begin position="132"/>
        <end position="159"/>
    </location>
</feature>
<dbReference type="NCBIfam" id="TIGR01869">
    <property type="entry name" value="casC_Cse4"/>
    <property type="match status" value="1"/>
</dbReference>
<name>A0A7C5VJS1_9DEIN</name>
<proteinExistence type="predicted"/>
<reference evidence="2" key="1">
    <citation type="journal article" date="2020" name="mSystems">
        <title>Genome- and Community-Level Interaction Insights into Carbon Utilization and Element Cycling Functions of Hydrothermarchaeota in Hydrothermal Sediment.</title>
        <authorList>
            <person name="Zhou Z."/>
            <person name="Liu Y."/>
            <person name="Xu W."/>
            <person name="Pan J."/>
            <person name="Luo Z.H."/>
            <person name="Li M."/>
        </authorList>
    </citation>
    <scope>NUCLEOTIDE SEQUENCE [LARGE SCALE GENOMIC DNA]</scope>
    <source>
        <strain evidence="2">SpSt-1071</strain>
    </source>
</reference>
<accession>A0A7C5VJS1</accession>